<dbReference type="PANTHER" id="PTHR45906:SF6">
    <property type="entry name" value="ALPHA-N-ACETYLGALACTOSAMINIDE ALPHA-2,6-SIALYLTRANSFERASE 6"/>
    <property type="match status" value="1"/>
</dbReference>
<keyword evidence="13" id="KW-0325">Glycoprotein</keyword>
<proteinExistence type="inferred from homology"/>
<gene>
    <name evidence="26" type="ORF">DNTS_004680</name>
</gene>
<organism evidence="26 27">
    <name type="scientific">Danionella cerebrum</name>
    <dbReference type="NCBI Taxonomy" id="2873325"/>
    <lineage>
        <taxon>Eukaryota</taxon>
        <taxon>Metazoa</taxon>
        <taxon>Chordata</taxon>
        <taxon>Craniata</taxon>
        <taxon>Vertebrata</taxon>
        <taxon>Euteleostomi</taxon>
        <taxon>Actinopterygii</taxon>
        <taxon>Neopterygii</taxon>
        <taxon>Teleostei</taxon>
        <taxon>Ostariophysi</taxon>
        <taxon>Cypriniformes</taxon>
        <taxon>Danionidae</taxon>
        <taxon>Danioninae</taxon>
        <taxon>Danionella</taxon>
    </lineage>
</organism>
<comment type="caution">
    <text evidence="26">The sequence shown here is derived from an EMBL/GenBank/DDBJ whole genome shotgun (WGS) entry which is preliminary data.</text>
</comment>
<dbReference type="Pfam" id="PF00777">
    <property type="entry name" value="Glyco_transf_29"/>
    <property type="match status" value="1"/>
</dbReference>
<keyword evidence="12" id="KW-1015">Disulfide bond</keyword>
<evidence type="ECO:0000256" key="17">
    <source>
        <dbReference type="ARBA" id="ARBA00051590"/>
    </source>
</evidence>
<dbReference type="GO" id="GO:0000139">
    <property type="term" value="C:Golgi membrane"/>
    <property type="evidence" value="ECO:0007669"/>
    <property type="project" value="UniProtKB-SubCell"/>
</dbReference>
<evidence type="ECO:0000256" key="22">
    <source>
        <dbReference type="ARBA" id="ARBA00077208"/>
    </source>
</evidence>
<comment type="catalytic activity">
    <reaction evidence="19">
        <text>a ganglioside GD1a (d18:1(4E)) + CMP-N-acetyl-beta-neuraminate = a ganglioside GT1aalpha (d18:1(4E)) + CMP + H(+)</text>
        <dbReference type="Rhea" id="RHEA:41972"/>
        <dbReference type="ChEBI" id="CHEBI:15378"/>
        <dbReference type="ChEBI" id="CHEBI:57812"/>
        <dbReference type="ChEBI" id="CHEBI:60377"/>
        <dbReference type="ChEBI" id="CHEBI:78445"/>
        <dbReference type="ChEBI" id="CHEBI:78571"/>
    </reaction>
    <physiologicalReaction direction="left-to-right" evidence="19">
        <dbReference type="Rhea" id="RHEA:41973"/>
    </physiologicalReaction>
</comment>
<keyword evidence="6" id="KW-0735">Signal-anchor</keyword>
<keyword evidence="9" id="KW-0333">Golgi apparatus</keyword>
<dbReference type="Proteomes" id="UP000316079">
    <property type="component" value="Unassembled WGS sequence"/>
</dbReference>
<dbReference type="Gene3D" id="3.90.1480.20">
    <property type="entry name" value="Glycosyl transferase family 29"/>
    <property type="match status" value="1"/>
</dbReference>
<protein>
    <recommendedName>
        <fullName evidence="21">Alpha-N-acetylgalactosaminide alpha-2,6-sialyltransferase 6</fullName>
    </recommendedName>
    <alternativeName>
        <fullName evidence="22">GalNAc alpha-2,6-sialyltransferase VI</fullName>
    </alternativeName>
    <alternativeName>
        <fullName evidence="23">ST6GalNAc VI</fullName>
    </alternativeName>
    <alternativeName>
        <fullName evidence="24">Sialyltransferase 7F</fullName>
    </alternativeName>
</protein>
<dbReference type="GO" id="GO:0001574">
    <property type="term" value="P:ganglioside biosynthetic process"/>
    <property type="evidence" value="ECO:0007669"/>
    <property type="project" value="TreeGrafter"/>
</dbReference>
<feature type="transmembrane region" description="Helical" evidence="25">
    <location>
        <begin position="16"/>
        <end position="34"/>
    </location>
</feature>
<evidence type="ECO:0000256" key="10">
    <source>
        <dbReference type="ARBA" id="ARBA00023098"/>
    </source>
</evidence>
<keyword evidence="10" id="KW-0443">Lipid metabolism</keyword>
<dbReference type="STRING" id="623744.A0A553QYK2"/>
<evidence type="ECO:0000256" key="2">
    <source>
        <dbReference type="ARBA" id="ARBA00006003"/>
    </source>
</evidence>
<comment type="catalytic activity">
    <reaction evidence="14">
        <text>a ganglioside GM1b (d18:1(4E)) + CMP-N-acetyl-beta-neuraminate = a ganglioside GD1alpha (d18:1(4E)) + CMP + H(+)</text>
        <dbReference type="Rhea" id="RHEA:41968"/>
        <dbReference type="ChEBI" id="CHEBI:15378"/>
        <dbReference type="ChEBI" id="CHEBI:57812"/>
        <dbReference type="ChEBI" id="CHEBI:60377"/>
        <dbReference type="ChEBI" id="CHEBI:78568"/>
        <dbReference type="ChEBI" id="CHEBI:78569"/>
    </reaction>
    <physiologicalReaction direction="left-to-right" evidence="14">
        <dbReference type="Rhea" id="RHEA:41969"/>
    </physiologicalReaction>
</comment>
<evidence type="ECO:0000256" key="25">
    <source>
        <dbReference type="SAM" id="Phobius"/>
    </source>
</evidence>
<dbReference type="InterPro" id="IPR038578">
    <property type="entry name" value="GT29-like_sf"/>
</dbReference>
<keyword evidence="7" id="KW-0730">Sialic acid</keyword>
<keyword evidence="4" id="KW-0808">Transferase</keyword>
<dbReference type="PANTHER" id="PTHR45906">
    <property type="entry name" value="ALPHA-N-ACETYL-NEURAMINYL-2,3-BETA-GALACTOSYL-1, 3-N-ACETYL-GALACTOSAMINIDE ALPHA-2,6-SIALYLTRANSFERASE-LIKE"/>
    <property type="match status" value="1"/>
</dbReference>
<comment type="similarity">
    <text evidence="2">Belongs to the glycosyltransferase 29 family.</text>
</comment>
<evidence type="ECO:0000256" key="19">
    <source>
        <dbReference type="ARBA" id="ARBA00051886"/>
    </source>
</evidence>
<dbReference type="OrthoDB" id="10264956at2759"/>
<accession>A0A553QYK2</accession>
<evidence type="ECO:0000256" key="6">
    <source>
        <dbReference type="ARBA" id="ARBA00022968"/>
    </source>
</evidence>
<evidence type="ECO:0000256" key="21">
    <source>
        <dbReference type="ARBA" id="ARBA00074915"/>
    </source>
</evidence>
<dbReference type="GO" id="GO:0001665">
    <property type="term" value="F:alpha-N-acetylgalactosaminide alpha-2,6-sialyltransferase activity"/>
    <property type="evidence" value="ECO:0007669"/>
    <property type="project" value="TreeGrafter"/>
</dbReference>
<evidence type="ECO:0000256" key="3">
    <source>
        <dbReference type="ARBA" id="ARBA00022676"/>
    </source>
</evidence>
<dbReference type="GO" id="GO:0009988">
    <property type="term" value="P:cell-cell recognition"/>
    <property type="evidence" value="ECO:0007669"/>
    <property type="project" value="UniProtKB-ARBA"/>
</dbReference>
<evidence type="ECO:0000256" key="11">
    <source>
        <dbReference type="ARBA" id="ARBA00023136"/>
    </source>
</evidence>
<dbReference type="AlphaFoldDB" id="A0A553QYK2"/>
<evidence type="ECO:0000256" key="16">
    <source>
        <dbReference type="ARBA" id="ARBA00051061"/>
    </source>
</evidence>
<comment type="catalytic activity">
    <reaction evidence="18">
        <text>a globoside MSGG + CMP-N-acetyl-beta-neuraminate = a globoside DSGG + CMP + H(+)</text>
        <dbReference type="Rhea" id="RHEA:56088"/>
        <dbReference type="ChEBI" id="CHEBI:15378"/>
        <dbReference type="ChEBI" id="CHEBI:57812"/>
        <dbReference type="ChEBI" id="CHEBI:60377"/>
        <dbReference type="ChEBI" id="CHEBI:140623"/>
        <dbReference type="ChEBI" id="CHEBI:140624"/>
    </reaction>
    <physiologicalReaction direction="left-to-right" evidence="18">
        <dbReference type="Rhea" id="RHEA:56089"/>
    </physiologicalReaction>
</comment>
<evidence type="ECO:0000256" key="5">
    <source>
        <dbReference type="ARBA" id="ARBA00022692"/>
    </source>
</evidence>
<comment type="catalytic activity">
    <reaction evidence="20">
        <text>3-O-[alpha-Neu5Ac-(2-&gt;3)-beta-D-Gal-(1-&gt;3)-alpha-D-GalNAc]-L-Ser-[protein] + CMP-N-acetyl-beta-neuraminate = a 3-O-{alpha-Neu5Ac-(2-&gt;3)-beta-D-Gal-(1-&gt;3)-[alpha-Neu5Ac-(2-&gt;6)]-alpha-D-GalNAc}-L-seryl-[protein] + CMP + H(+)</text>
        <dbReference type="Rhea" id="RHEA:65280"/>
        <dbReference type="Rhea" id="RHEA-COMP:16760"/>
        <dbReference type="Rhea" id="RHEA-COMP:16761"/>
        <dbReference type="ChEBI" id="CHEBI:15378"/>
        <dbReference type="ChEBI" id="CHEBI:57812"/>
        <dbReference type="ChEBI" id="CHEBI:60377"/>
        <dbReference type="ChEBI" id="CHEBI:156395"/>
        <dbReference type="ChEBI" id="CHEBI:156397"/>
    </reaction>
    <physiologicalReaction direction="left-to-right" evidence="20">
        <dbReference type="Rhea" id="RHEA:65281"/>
    </physiologicalReaction>
</comment>
<evidence type="ECO:0000256" key="15">
    <source>
        <dbReference type="ARBA" id="ARBA00050681"/>
    </source>
</evidence>
<evidence type="ECO:0000256" key="12">
    <source>
        <dbReference type="ARBA" id="ARBA00023157"/>
    </source>
</evidence>
<evidence type="ECO:0000313" key="27">
    <source>
        <dbReference type="Proteomes" id="UP000316079"/>
    </source>
</evidence>
<evidence type="ECO:0000256" key="24">
    <source>
        <dbReference type="ARBA" id="ARBA00082849"/>
    </source>
</evidence>
<evidence type="ECO:0000256" key="14">
    <source>
        <dbReference type="ARBA" id="ARBA00043744"/>
    </source>
</evidence>
<dbReference type="InterPro" id="IPR001675">
    <property type="entry name" value="Glyco_trans_29"/>
</dbReference>
<name>A0A553QYK2_9TELE</name>
<evidence type="ECO:0000256" key="4">
    <source>
        <dbReference type="ARBA" id="ARBA00022679"/>
    </source>
</evidence>
<dbReference type="FunFam" id="3.90.1480.20:FF:000009">
    <property type="entry name" value="alpha-N-acetylgalactosaminide alpha-2,6-sialyltransferase 6 isoform X2"/>
    <property type="match status" value="1"/>
</dbReference>
<comment type="catalytic activity">
    <reaction evidence="17">
        <text>a ganglioside GT1b (d18:1(4E)) + CMP-N-acetyl-beta-neuraminate = a ganglioside GQ1balpha (d18:1(4E)) + CMP + H(+)</text>
        <dbReference type="Rhea" id="RHEA:41976"/>
        <dbReference type="ChEBI" id="CHEBI:15378"/>
        <dbReference type="ChEBI" id="CHEBI:57812"/>
        <dbReference type="ChEBI" id="CHEBI:60377"/>
        <dbReference type="ChEBI" id="CHEBI:78452"/>
        <dbReference type="ChEBI" id="CHEBI:78572"/>
    </reaction>
    <physiologicalReaction direction="left-to-right" evidence="17">
        <dbReference type="Rhea" id="RHEA:41977"/>
    </physiologicalReaction>
</comment>
<evidence type="ECO:0000256" key="20">
    <source>
        <dbReference type="ARBA" id="ARBA00053014"/>
    </source>
</evidence>
<evidence type="ECO:0000256" key="8">
    <source>
        <dbReference type="ARBA" id="ARBA00022989"/>
    </source>
</evidence>
<evidence type="ECO:0000313" key="26">
    <source>
        <dbReference type="EMBL" id="TRY95044.1"/>
    </source>
</evidence>
<evidence type="ECO:0000256" key="7">
    <source>
        <dbReference type="ARBA" id="ARBA00022981"/>
    </source>
</evidence>
<dbReference type="GO" id="GO:0009311">
    <property type="term" value="P:oligosaccharide metabolic process"/>
    <property type="evidence" value="ECO:0007669"/>
    <property type="project" value="TreeGrafter"/>
</dbReference>
<evidence type="ECO:0000256" key="9">
    <source>
        <dbReference type="ARBA" id="ARBA00023034"/>
    </source>
</evidence>
<reference evidence="26 27" key="1">
    <citation type="journal article" date="2019" name="Sci. Data">
        <title>Hybrid genome assembly and annotation of Danionella translucida.</title>
        <authorList>
            <person name="Kadobianskyi M."/>
            <person name="Schulze L."/>
            <person name="Schuelke M."/>
            <person name="Judkewitz B."/>
        </authorList>
    </citation>
    <scope>NUCLEOTIDE SEQUENCE [LARGE SCALE GENOMIC DNA]</scope>
    <source>
        <strain evidence="26 27">Bolton</strain>
    </source>
</reference>
<sequence length="284" mass="32638">MRLRFVDKQWQQGQRMVIYGAVFLIMMLLILYSSNSSVSVDLNRPFRASEPQKHRPFKNTNLKVWAHRDGYLPVHGNKTLNLHCARCALVTSSSHVLGSGAGPEIDRTECVFRMNDAPTSGFDYDVGNRTSVRIVAHSSIFRVLRKPSEFLNQSQSKPIVIFWGPSSKIGREAKGTLYRLIQRVSLTYRNLSFFLISPGKMLKFDSLFQKETGRDRKKSQSWLSTGWFTMVIAIEMCDNIKVYGMVPPNHCGGRRGSHHRFITEKQVFARWAKLYNISYSHPSW</sequence>
<keyword evidence="11 25" id="KW-0472">Membrane</keyword>
<evidence type="ECO:0000256" key="23">
    <source>
        <dbReference type="ARBA" id="ARBA00080825"/>
    </source>
</evidence>
<evidence type="ECO:0000256" key="18">
    <source>
        <dbReference type="ARBA" id="ARBA00051833"/>
    </source>
</evidence>
<dbReference type="EMBL" id="SRMA01025411">
    <property type="protein sequence ID" value="TRY95044.1"/>
    <property type="molecule type" value="Genomic_DNA"/>
</dbReference>
<keyword evidence="5 25" id="KW-0812">Transmembrane</keyword>
<keyword evidence="3" id="KW-0328">Glycosyltransferase</keyword>
<evidence type="ECO:0000256" key="13">
    <source>
        <dbReference type="ARBA" id="ARBA00023180"/>
    </source>
</evidence>
<evidence type="ECO:0000256" key="1">
    <source>
        <dbReference type="ARBA" id="ARBA00004323"/>
    </source>
</evidence>
<keyword evidence="8 25" id="KW-1133">Transmembrane helix</keyword>
<comment type="catalytic activity">
    <reaction evidence="15">
        <text>3-O-[alpha-Neu5Ac-(2-&gt;3)-beta-D-Gal-(1-&gt;3)-alpha-D-GalNAc]-L-Thr-[protein] + CMP-N-acetyl-beta-neuraminate = a 3-O-{alpha-Neu5Ac-(2-&gt;3)-beta-D-Gal-(1-&gt;3)-[alpha-Neu5Ac-(2-&gt;6)]-alpha-D-GalNAc}-L-threonyl-[protein] + CMP + H(+)</text>
        <dbReference type="Rhea" id="RHEA:65284"/>
        <dbReference type="Rhea" id="RHEA-COMP:16762"/>
        <dbReference type="Rhea" id="RHEA-COMP:16763"/>
        <dbReference type="ChEBI" id="CHEBI:15378"/>
        <dbReference type="ChEBI" id="CHEBI:57812"/>
        <dbReference type="ChEBI" id="CHEBI:60377"/>
        <dbReference type="ChEBI" id="CHEBI:156396"/>
        <dbReference type="ChEBI" id="CHEBI:156398"/>
    </reaction>
    <physiologicalReaction direction="left-to-right" evidence="15">
        <dbReference type="Rhea" id="RHEA:65285"/>
    </physiologicalReaction>
</comment>
<keyword evidence="27" id="KW-1185">Reference proteome</keyword>
<comment type="subcellular location">
    <subcellularLocation>
        <location evidence="1">Golgi apparatus membrane</location>
        <topology evidence="1">Single-pass type II membrane protein</topology>
    </subcellularLocation>
</comment>
<comment type="catalytic activity">
    <reaction evidence="16">
        <text>N-acetyl-alpha-neuraminosyl-(2-&gt;3)-beta-D-galactosyl-(1-&gt;3)-N-acetyl-beta-D-glucosaminyl-(1-&gt;3)-beta-D-galactosyl-(1-&gt;4)-beta-D-glucosyl-(1&lt;-&gt;1')-N-acyl-sphing-4-enine + CMP-N-acetyl-beta-neuraminate = N-acetyl-alpha-neuraminosyl-(2-&gt;3)-beta-D-galactosyl-(1-&gt;3)-[N-acetyl-alpha-neuraminosyl-(2-&gt;6)]-N-acetyl-beta-D-glucosaminyl-(1-&gt;3)-beta-D-galactosyl-(1-&gt;4)-beta-D-glucosyl-(1&lt;-&gt;1')-N-acyl-sphing-4-enine + CMP + H(+)</text>
        <dbReference type="Rhea" id="RHEA:47884"/>
        <dbReference type="ChEBI" id="CHEBI:15378"/>
        <dbReference type="ChEBI" id="CHEBI:57812"/>
        <dbReference type="ChEBI" id="CHEBI:60377"/>
        <dbReference type="ChEBI" id="CHEBI:88073"/>
        <dbReference type="ChEBI" id="CHEBI:88079"/>
    </reaction>
    <physiologicalReaction direction="left-to-right" evidence="16">
        <dbReference type="Rhea" id="RHEA:47885"/>
    </physiologicalReaction>
</comment>